<gene>
    <name evidence="6" type="ORF">KGD82_06180</name>
</gene>
<dbReference type="InterPro" id="IPR036412">
    <property type="entry name" value="HAD-like_sf"/>
</dbReference>
<dbReference type="SFLD" id="SFLDG01129">
    <property type="entry name" value="C1.5:_HAD__Beta-PGM__Phosphata"/>
    <property type="match status" value="1"/>
</dbReference>
<keyword evidence="6" id="KW-0378">Hydrolase</keyword>
<dbReference type="GO" id="GO:0046872">
    <property type="term" value="F:metal ion binding"/>
    <property type="evidence" value="ECO:0007669"/>
    <property type="project" value="UniProtKB-KW"/>
</dbReference>
<comment type="cofactor">
    <cofactor evidence="1">
        <name>Mg(2+)</name>
        <dbReference type="ChEBI" id="CHEBI:18420"/>
    </cofactor>
</comment>
<dbReference type="InterPro" id="IPR051600">
    <property type="entry name" value="Beta-PGM-like"/>
</dbReference>
<dbReference type="NCBIfam" id="TIGR01509">
    <property type="entry name" value="HAD-SF-IA-v3"/>
    <property type="match status" value="1"/>
</dbReference>
<dbReference type="Gene3D" id="3.40.50.1000">
    <property type="entry name" value="HAD superfamily/HAD-like"/>
    <property type="match status" value="1"/>
</dbReference>
<name>A0A975LBP5_9ACTN</name>
<reference evidence="6" key="1">
    <citation type="submission" date="2021-05" db="EMBL/GenBank/DDBJ databases">
        <authorList>
            <person name="Kaiqin L."/>
            <person name="Jian G."/>
        </authorList>
    </citation>
    <scope>NUCLEOTIDE SEQUENCE</scope>
    <source>
        <strain evidence="6">HDS5</strain>
    </source>
</reference>
<evidence type="ECO:0000313" key="7">
    <source>
        <dbReference type="Proteomes" id="UP000682416"/>
    </source>
</evidence>
<organism evidence="6 7">
    <name type="scientific">Nocardiopsis eucommiae</name>
    <dbReference type="NCBI Taxonomy" id="2831970"/>
    <lineage>
        <taxon>Bacteria</taxon>
        <taxon>Bacillati</taxon>
        <taxon>Actinomycetota</taxon>
        <taxon>Actinomycetes</taxon>
        <taxon>Streptosporangiales</taxon>
        <taxon>Nocardiopsidaceae</taxon>
        <taxon>Nocardiopsis</taxon>
    </lineage>
</organism>
<evidence type="ECO:0000256" key="3">
    <source>
        <dbReference type="ARBA" id="ARBA00022723"/>
    </source>
</evidence>
<evidence type="ECO:0000256" key="1">
    <source>
        <dbReference type="ARBA" id="ARBA00001946"/>
    </source>
</evidence>
<dbReference type="PANTHER" id="PTHR46193">
    <property type="entry name" value="6-PHOSPHOGLUCONATE PHOSPHATASE"/>
    <property type="match status" value="1"/>
</dbReference>
<dbReference type="Gene3D" id="1.10.150.240">
    <property type="entry name" value="Putative phosphatase, domain 2"/>
    <property type="match status" value="1"/>
</dbReference>
<sequence>MRDTGVPWDRLRSVVLDTDGVITDTASVHAQAWKEVFDAYLLDRSVSEGPPFRPFDSRWDYLLHVDGRPREEGVRGFLASRGLHLPEEAGPGERDAVTVAELAARKDRRFLDLVRRRGVRAFEGTVAFVRALRSWGVPVAAVSASRNCARVLRAARVDGLFDVRVDGVEAARLGLSPKPDPALFLEAVRRMGRDPRESAVVEDAVVGVEAGVRGGFGLVIGVDRGGVREEMVAGGAHVVVSDLAELLPLSG</sequence>
<dbReference type="InterPro" id="IPR006439">
    <property type="entry name" value="HAD-SF_hydro_IA"/>
</dbReference>
<dbReference type="EMBL" id="CP074402">
    <property type="protein sequence ID" value="QVJ02267.1"/>
    <property type="molecule type" value="Genomic_DNA"/>
</dbReference>
<dbReference type="InterPro" id="IPR023214">
    <property type="entry name" value="HAD_sf"/>
</dbReference>
<dbReference type="Pfam" id="PF00702">
    <property type="entry name" value="Hydrolase"/>
    <property type="match status" value="1"/>
</dbReference>
<evidence type="ECO:0000256" key="4">
    <source>
        <dbReference type="ARBA" id="ARBA00022842"/>
    </source>
</evidence>
<proteinExistence type="inferred from homology"/>
<evidence type="ECO:0000256" key="2">
    <source>
        <dbReference type="ARBA" id="ARBA00006171"/>
    </source>
</evidence>
<dbReference type="PANTHER" id="PTHR46193:SF18">
    <property type="entry name" value="HEXITOL PHOSPHATASE B"/>
    <property type="match status" value="1"/>
</dbReference>
<protein>
    <submittedName>
        <fullName evidence="6">HAD-IA family hydrolase</fullName>
    </submittedName>
</protein>
<dbReference type="Proteomes" id="UP000682416">
    <property type="component" value="Chromosome"/>
</dbReference>
<dbReference type="KEGG" id="nec:KGD82_06180"/>
<keyword evidence="3" id="KW-0479">Metal-binding</keyword>
<keyword evidence="5" id="KW-0119">Carbohydrate metabolism</keyword>
<comment type="similarity">
    <text evidence="2">Belongs to the HAD-like hydrolase superfamily. CbbY/CbbZ/Gph/YieH family.</text>
</comment>
<dbReference type="SFLD" id="SFLDS00003">
    <property type="entry name" value="Haloacid_Dehalogenase"/>
    <property type="match status" value="1"/>
</dbReference>
<dbReference type="AlphaFoldDB" id="A0A975LBP5"/>
<accession>A0A975LBP5</accession>
<evidence type="ECO:0000313" key="6">
    <source>
        <dbReference type="EMBL" id="QVJ02267.1"/>
    </source>
</evidence>
<dbReference type="GO" id="GO:0016787">
    <property type="term" value="F:hydrolase activity"/>
    <property type="evidence" value="ECO:0007669"/>
    <property type="project" value="UniProtKB-KW"/>
</dbReference>
<keyword evidence="4" id="KW-0460">Magnesium</keyword>
<evidence type="ECO:0000256" key="5">
    <source>
        <dbReference type="ARBA" id="ARBA00023277"/>
    </source>
</evidence>
<dbReference type="InterPro" id="IPR023198">
    <property type="entry name" value="PGP-like_dom2"/>
</dbReference>
<keyword evidence="7" id="KW-1185">Reference proteome</keyword>
<dbReference type="SUPFAM" id="SSF56784">
    <property type="entry name" value="HAD-like"/>
    <property type="match status" value="1"/>
</dbReference>